<protein>
    <recommendedName>
        <fullName evidence="12">WD repeat and HMG-box DNA-binding protein 1</fullName>
    </recommendedName>
</protein>
<gene>
    <name evidence="10" type="ORF">IFM89_025392</name>
</gene>
<dbReference type="Pfam" id="PF20946">
    <property type="entry name" value="Ctf4_C"/>
    <property type="match status" value="1"/>
</dbReference>
<evidence type="ECO:0000256" key="4">
    <source>
        <dbReference type="ARBA" id="ARBA00023242"/>
    </source>
</evidence>
<reference evidence="10 11" key="1">
    <citation type="submission" date="2020-10" db="EMBL/GenBank/DDBJ databases">
        <title>The Coptis chinensis genome and diversification of protoberbering-type alkaloids.</title>
        <authorList>
            <person name="Wang B."/>
            <person name="Shu S."/>
            <person name="Song C."/>
            <person name="Liu Y."/>
        </authorList>
    </citation>
    <scope>NUCLEOTIDE SEQUENCE [LARGE SCALE GENOMIC DNA]</scope>
    <source>
        <strain evidence="10">HL-2020</strain>
        <tissue evidence="10">Leaf</tissue>
    </source>
</reference>
<dbReference type="AlphaFoldDB" id="A0A835LIJ1"/>
<dbReference type="GO" id="GO:0006281">
    <property type="term" value="P:DNA repair"/>
    <property type="evidence" value="ECO:0007669"/>
    <property type="project" value="TreeGrafter"/>
</dbReference>
<evidence type="ECO:0008006" key="12">
    <source>
        <dbReference type="Google" id="ProtNLM"/>
    </source>
</evidence>
<dbReference type="InterPro" id="IPR022100">
    <property type="entry name" value="WDHD1/CFT4_beta-prop_2nd"/>
</dbReference>
<dbReference type="InterPro" id="IPR015943">
    <property type="entry name" value="WD40/YVTN_repeat-like_dom_sf"/>
</dbReference>
<evidence type="ECO:0000256" key="1">
    <source>
        <dbReference type="ARBA" id="ARBA00004123"/>
    </source>
</evidence>
<comment type="caution">
    <text evidence="10">The sequence shown here is derived from an EMBL/GenBank/DDBJ whole genome shotgun (WGS) entry which is preliminary data.</text>
</comment>
<keyword evidence="2 5" id="KW-0853">WD repeat</keyword>
<evidence type="ECO:0000256" key="2">
    <source>
        <dbReference type="ARBA" id="ARBA00022574"/>
    </source>
</evidence>
<dbReference type="OrthoDB" id="427368at2759"/>
<dbReference type="Pfam" id="PF24817">
    <property type="entry name" value="WD40_WDHD1_1st"/>
    <property type="match status" value="1"/>
</dbReference>
<dbReference type="CDD" id="cd00200">
    <property type="entry name" value="WD40"/>
    <property type="match status" value="1"/>
</dbReference>
<feature type="domain" description="WDHD1/CFT4 second beta-propeller" evidence="7">
    <location>
        <begin position="471"/>
        <end position="759"/>
    </location>
</feature>
<dbReference type="SUPFAM" id="SSF50978">
    <property type="entry name" value="WD40 repeat-like"/>
    <property type="match status" value="1"/>
</dbReference>
<evidence type="ECO:0000313" key="11">
    <source>
        <dbReference type="Proteomes" id="UP000631114"/>
    </source>
</evidence>
<feature type="compositionally biased region" description="Polar residues" evidence="6">
    <location>
        <begin position="982"/>
        <end position="997"/>
    </location>
</feature>
<name>A0A835LIJ1_9MAGN</name>
<feature type="repeat" description="WD" evidence="5">
    <location>
        <begin position="275"/>
        <end position="316"/>
    </location>
</feature>
<dbReference type="GO" id="GO:0003682">
    <property type="term" value="F:chromatin binding"/>
    <property type="evidence" value="ECO:0007669"/>
    <property type="project" value="TreeGrafter"/>
</dbReference>
<keyword evidence="4" id="KW-0539">Nucleus</keyword>
<evidence type="ECO:0000256" key="6">
    <source>
        <dbReference type="SAM" id="MobiDB-lite"/>
    </source>
</evidence>
<evidence type="ECO:0000256" key="3">
    <source>
        <dbReference type="ARBA" id="ARBA00022737"/>
    </source>
</evidence>
<dbReference type="PROSITE" id="PS50082">
    <property type="entry name" value="WD_REPEATS_2"/>
    <property type="match status" value="3"/>
</dbReference>
<dbReference type="Proteomes" id="UP000631114">
    <property type="component" value="Unassembled WGS sequence"/>
</dbReference>
<feature type="compositionally biased region" description="Low complexity" evidence="6">
    <location>
        <begin position="968"/>
        <end position="980"/>
    </location>
</feature>
<dbReference type="InterPro" id="IPR019775">
    <property type="entry name" value="WD40_repeat_CS"/>
</dbReference>
<feature type="repeat" description="WD" evidence="5">
    <location>
        <begin position="99"/>
        <end position="140"/>
    </location>
</feature>
<feature type="region of interest" description="Disordered" evidence="6">
    <location>
        <begin position="967"/>
        <end position="1001"/>
    </location>
</feature>
<feature type="repeat" description="WD" evidence="5">
    <location>
        <begin position="183"/>
        <end position="224"/>
    </location>
</feature>
<dbReference type="InterPro" id="IPR057646">
    <property type="entry name" value="WD40_WDHD1_1st"/>
</dbReference>
<dbReference type="Pfam" id="PF12341">
    <property type="entry name" value="Mcl1_mid"/>
    <property type="match status" value="1"/>
</dbReference>
<feature type="region of interest" description="Disordered" evidence="6">
    <location>
        <begin position="351"/>
        <end position="458"/>
    </location>
</feature>
<keyword evidence="11" id="KW-1185">Reference proteome</keyword>
<dbReference type="InterPro" id="IPR036322">
    <property type="entry name" value="WD40_repeat_dom_sf"/>
</dbReference>
<feature type="compositionally biased region" description="Basic and acidic residues" evidence="6">
    <location>
        <begin position="446"/>
        <end position="456"/>
    </location>
</feature>
<dbReference type="GO" id="GO:0043596">
    <property type="term" value="C:nuclear replication fork"/>
    <property type="evidence" value="ECO:0007669"/>
    <property type="project" value="TreeGrafter"/>
</dbReference>
<feature type="non-terminal residue" evidence="10">
    <location>
        <position position="1023"/>
    </location>
</feature>
<evidence type="ECO:0000259" key="8">
    <source>
        <dbReference type="Pfam" id="PF20946"/>
    </source>
</evidence>
<evidence type="ECO:0000313" key="10">
    <source>
        <dbReference type="EMBL" id="KAF9593767.1"/>
    </source>
</evidence>
<dbReference type="PANTHER" id="PTHR19932:SF10">
    <property type="entry name" value="WD REPEAT AND HMG-BOX DNA-BINDING PROTEIN 1"/>
    <property type="match status" value="1"/>
</dbReference>
<dbReference type="EMBL" id="JADFTS010000008">
    <property type="protein sequence ID" value="KAF9593767.1"/>
    <property type="molecule type" value="Genomic_DNA"/>
</dbReference>
<dbReference type="InterPro" id="IPR001680">
    <property type="entry name" value="WD40_rpt"/>
</dbReference>
<dbReference type="PANTHER" id="PTHR19932">
    <property type="entry name" value="WD REPEAT AND HMG-BOX DNA BINDING PROTEIN"/>
    <property type="match status" value="1"/>
</dbReference>
<feature type="compositionally biased region" description="Acidic residues" evidence="6">
    <location>
        <begin position="375"/>
        <end position="387"/>
    </location>
</feature>
<dbReference type="GO" id="GO:0006261">
    <property type="term" value="P:DNA-templated DNA replication"/>
    <property type="evidence" value="ECO:0007669"/>
    <property type="project" value="TreeGrafter"/>
</dbReference>
<sequence length="1023" mass="112538">PIHLQQNLKTFPAKHSRPKNQNPKSINSIISHSKTLKMKMRCIKLNESAHKKKNTNNASFCSILWDLEAKHLVTSSSSDSSIIIHDDFVSQNNNSPKILRHHKDGVTALAISPNSTCLASASIDHSVKLYRFPGGEFQTNVTRFTLPIRAIAFNKSGSMLGAAGDDEGIKLINTIDGSIARVLKGHSGSVTSLAFDPIGEYLSSVDSFGTVVFWELCTGKVLYTLKGVAPDSGSDTSVSAVLSWSPDGDVLAVPGLKGDVVMYDRDTAEKLFSLKGEHDKSVCFVSWSPNGKYMATSGLDRQVLIWDVDQRQDIDRQKFDDRISCMAWKPNGNALAVIDVMGKYGVWESPVPSSMKSPKDGAPSPKSKSNGLLLFDDDDNDDDDDDQEHGNLGNLSDADEDSFGESELVSRKRLRKQSEYDNMLDEDSDDQLMLPKVKSRKKVSRTSKETLDDGNDKLQSLVKSGKPKMQEAFQPGSTPIQTGKRHFLCYNMLGSITTIENEGYSHIEVDFHDTGRGPRVPSMTDYFGFTMASLNESGSVFANPCKGEKNMSTLMYRPFSSWANNSEWSMRFEAEEVKVVALGAGWIAAATSLNFLRIFTEGGLQRHVLSLDGPVVTAAGFKDELAVVTHASHFFLQMIRYLFDFMLEFRVLNISNGTQPLRGHLPLTPGSCLSWFGFTEEGQLSSYDSEGTLRVFTNQFGGSWIPLFSASKEKKSDESYWMVGLNASKVFCIVCKTPDLYPPVMPKPVLTLLGLSIPLASSDLGADDLEKEFILSNLNLTQAEKKIEELAAAGLDTSSQDKEAFDLEFSLDKCILRLIAACCNGDKLVRAIELVRLLSSEKSVKTAINLVSKLKLPVLAERFSGILEERLLKETVGAAVPFLLSNEALAHSAEVNKLEWVQTKVPEAEIALPPPKFSSTQLLKQGKSEKSKVEGKKIESNITRVEGNMKDQANCEKLHLPANTIPKSLNNQHSSSLHNLTKTDSNDGASETQTIRPSNPFAKALSNQTSSVFDSIKKMKAKN</sequence>
<evidence type="ECO:0000259" key="7">
    <source>
        <dbReference type="Pfam" id="PF12341"/>
    </source>
</evidence>
<dbReference type="Gene3D" id="2.130.10.10">
    <property type="entry name" value="YVTN repeat-like/Quinoprotein amine dehydrogenase"/>
    <property type="match status" value="2"/>
</dbReference>
<dbReference type="InterPro" id="IPR048591">
    <property type="entry name" value="WDHD1/CFT4_hel"/>
</dbReference>
<proteinExistence type="predicted"/>
<dbReference type="GO" id="GO:0000278">
    <property type="term" value="P:mitotic cell cycle"/>
    <property type="evidence" value="ECO:0007669"/>
    <property type="project" value="TreeGrafter"/>
</dbReference>
<dbReference type="PROSITE" id="PS00678">
    <property type="entry name" value="WD_REPEATS_1"/>
    <property type="match status" value="1"/>
</dbReference>
<accession>A0A835LIJ1</accession>
<evidence type="ECO:0000256" key="5">
    <source>
        <dbReference type="PROSITE-ProRule" id="PRU00221"/>
    </source>
</evidence>
<dbReference type="PROSITE" id="PS50294">
    <property type="entry name" value="WD_REPEATS_REGION"/>
    <property type="match status" value="3"/>
</dbReference>
<evidence type="ECO:0000259" key="9">
    <source>
        <dbReference type="Pfam" id="PF24817"/>
    </source>
</evidence>
<keyword evidence="3" id="KW-0677">Repeat</keyword>
<feature type="region of interest" description="Disordered" evidence="6">
    <location>
        <begin position="1"/>
        <end position="26"/>
    </location>
</feature>
<organism evidence="10 11">
    <name type="scientific">Coptis chinensis</name>
    <dbReference type="NCBI Taxonomy" id="261450"/>
    <lineage>
        <taxon>Eukaryota</taxon>
        <taxon>Viridiplantae</taxon>
        <taxon>Streptophyta</taxon>
        <taxon>Embryophyta</taxon>
        <taxon>Tracheophyta</taxon>
        <taxon>Spermatophyta</taxon>
        <taxon>Magnoliopsida</taxon>
        <taxon>Ranunculales</taxon>
        <taxon>Ranunculaceae</taxon>
        <taxon>Coptidoideae</taxon>
        <taxon>Coptis</taxon>
    </lineage>
</organism>
<comment type="subcellular location">
    <subcellularLocation>
        <location evidence="1">Nucleus</location>
    </subcellularLocation>
</comment>
<feature type="domain" description="WDHD1 first WD40" evidence="9">
    <location>
        <begin position="64"/>
        <end position="346"/>
    </location>
</feature>
<feature type="domain" description="WDHD1/CFT4 helical bundle" evidence="8">
    <location>
        <begin position="769"/>
        <end position="871"/>
    </location>
</feature>
<dbReference type="SMART" id="SM00320">
    <property type="entry name" value="WD40"/>
    <property type="match status" value="7"/>
</dbReference>